<comment type="function">
    <text evidence="1">Required for O(2)-independent ubiquinone (coenzyme Q) biosynthesis. Together with UbiU, is essential for the C6-hydroxylation reaction in the oxygen-independent ubiquinone biosynthesis pathway.</text>
</comment>
<feature type="binding site" evidence="1">
    <location>
        <position position="196"/>
    </location>
    <ligand>
        <name>[4Fe-4S] cluster</name>
        <dbReference type="ChEBI" id="CHEBI:49883"/>
    </ligand>
</feature>
<accession>A0ABW9G787</accession>
<comment type="similarity">
    <text evidence="1">Belongs to the peptidase U32 family. UbiV subfamily.</text>
</comment>
<comment type="cofactor">
    <cofactor evidence="1">
        <name>[4Fe-4S] cluster</name>
        <dbReference type="ChEBI" id="CHEBI:49883"/>
    </cofactor>
</comment>
<dbReference type="PANTHER" id="PTHR30217:SF11">
    <property type="entry name" value="UBIQUINONE BIOSYNTHESIS PROTEIN UBIV"/>
    <property type="match status" value="1"/>
</dbReference>
<comment type="pathway">
    <text evidence="1">Cofactor biosynthesis; ubiquinone biosynthesis.</text>
</comment>
<dbReference type="HAMAP" id="MF_02233">
    <property type="entry name" value="UbiV"/>
    <property type="match status" value="1"/>
</dbReference>
<comment type="caution">
    <text evidence="2">The sequence shown here is derived from an EMBL/GenBank/DDBJ whole genome shotgun (WGS) entry which is preliminary data.</text>
</comment>
<keyword evidence="3" id="KW-1185">Reference proteome</keyword>
<feature type="binding site" evidence="1">
    <location>
        <position position="179"/>
    </location>
    <ligand>
        <name>[4Fe-4S] cluster</name>
        <dbReference type="ChEBI" id="CHEBI:49883"/>
    </ligand>
</feature>
<dbReference type="PANTHER" id="PTHR30217">
    <property type="entry name" value="PEPTIDASE U32 FAMILY"/>
    <property type="match status" value="1"/>
</dbReference>
<dbReference type="EMBL" id="JBEQCT010000003">
    <property type="protein sequence ID" value="MFM2485249.1"/>
    <property type="molecule type" value="Genomic_DNA"/>
</dbReference>
<proteinExistence type="inferred from homology"/>
<comment type="subunit">
    <text evidence="1">Forms a heterodimer with UbiU.</text>
</comment>
<evidence type="ECO:0000313" key="2">
    <source>
        <dbReference type="EMBL" id="MFM2485249.1"/>
    </source>
</evidence>
<keyword evidence="1" id="KW-0411">Iron-sulfur</keyword>
<keyword evidence="1" id="KW-0408">Iron</keyword>
<dbReference type="Proteomes" id="UP001629953">
    <property type="component" value="Unassembled WGS sequence"/>
</dbReference>
<sequence>MQYAIGPVLYYWPKTELEQFYQQIQQSSAPIVYLGETVCNKRRDMKPNDWLDIAQTLAACGKQVVLSTQALLQAPSEIKVLKQYCDNGEFLVEANDIGAIDLLHERKLPFVCGSAINIYNAASLKLLLRQGMVRWVMPVELSRDWLSQLLAELPSDSRSQFEVEVFGYGHLPLAYSARCFTARSLNRSKDDCQECCQDYPSGRKVFSQEGQSVFVLNGIQTQSGQCYNLCNDQESMTGLVDILRISPSYQRTNAVLEQFNQAALGQRQPLGEDVNGYWHQLAGLEVVN</sequence>
<reference evidence="2 3" key="1">
    <citation type="journal article" date="2013" name="Int. J. Syst. Evol. Microbiol.">
        <title>Celerinatantimonas yamalensis sp. nov., a cold-adapted diazotrophic bacterium from a cold permafrost brine.</title>
        <authorList>
            <person name="Shcherbakova V."/>
            <person name="Chuvilskaya N."/>
            <person name="Rivkina E."/>
            <person name="Demidov N."/>
            <person name="Uchaeva V."/>
            <person name="Suetin S."/>
            <person name="Suzina N."/>
            <person name="Gilichinsky D."/>
        </authorList>
    </citation>
    <scope>NUCLEOTIDE SEQUENCE [LARGE SCALE GENOMIC DNA]</scope>
    <source>
        <strain evidence="2 3">C7</strain>
    </source>
</reference>
<organism evidence="2 3">
    <name type="scientific">Celerinatantimonas yamalensis</name>
    <dbReference type="NCBI Taxonomy" id="559956"/>
    <lineage>
        <taxon>Bacteria</taxon>
        <taxon>Pseudomonadati</taxon>
        <taxon>Pseudomonadota</taxon>
        <taxon>Gammaproteobacteria</taxon>
        <taxon>Celerinatantimonadaceae</taxon>
        <taxon>Celerinatantimonas</taxon>
    </lineage>
</organism>
<protein>
    <recommendedName>
        <fullName evidence="1">Ubiquinone biosynthesis protein UbiV</fullName>
    </recommendedName>
</protein>
<dbReference type="Pfam" id="PF01136">
    <property type="entry name" value="Peptidase_U32"/>
    <property type="match status" value="1"/>
</dbReference>
<dbReference type="InterPro" id="IPR051454">
    <property type="entry name" value="RNA/ubiquinone_mod_enzymes"/>
</dbReference>
<dbReference type="NCBIfam" id="NF011991">
    <property type="entry name" value="PRK15447.1"/>
    <property type="match status" value="1"/>
</dbReference>
<dbReference type="RefSeq" id="WP_408623460.1">
    <property type="nucleotide sequence ID" value="NZ_JBEQCT010000003.1"/>
</dbReference>
<dbReference type="InterPro" id="IPR043693">
    <property type="entry name" value="UbiV"/>
</dbReference>
<feature type="binding site" evidence="1">
    <location>
        <position position="39"/>
    </location>
    <ligand>
        <name>[4Fe-4S] cluster</name>
        <dbReference type="ChEBI" id="CHEBI:49883"/>
    </ligand>
</feature>
<keyword evidence="1" id="KW-0831">Ubiquinone biosynthesis</keyword>
<keyword evidence="1" id="KW-0479">Metal-binding</keyword>
<name>A0ABW9G787_9GAMM</name>
<dbReference type="InterPro" id="IPR001539">
    <property type="entry name" value="Peptidase_U32"/>
</dbReference>
<evidence type="ECO:0000256" key="1">
    <source>
        <dbReference type="HAMAP-Rule" id="MF_02233"/>
    </source>
</evidence>
<keyword evidence="1" id="KW-0004">4Fe-4S</keyword>
<evidence type="ECO:0000313" key="3">
    <source>
        <dbReference type="Proteomes" id="UP001629953"/>
    </source>
</evidence>
<feature type="binding site" evidence="1">
    <location>
        <position position="192"/>
    </location>
    <ligand>
        <name>[4Fe-4S] cluster</name>
        <dbReference type="ChEBI" id="CHEBI:49883"/>
    </ligand>
</feature>
<gene>
    <name evidence="1" type="primary">ubiV</name>
    <name evidence="2" type="ORF">ABUE30_09270</name>
</gene>